<name>U9UVG3_RHIID</name>
<reference evidence="1" key="1">
    <citation type="submission" date="2013-07" db="EMBL/GenBank/DDBJ databases">
        <title>The genome of an arbuscular mycorrhizal fungus provides insights into the evolution of the oldest plant symbiosis.</title>
        <authorList>
            <consortium name="DOE Joint Genome Institute"/>
            <person name="Tisserant E."/>
            <person name="Malbreil M."/>
            <person name="Kuo A."/>
            <person name="Kohler A."/>
            <person name="Symeonidi A."/>
            <person name="Balestrini R."/>
            <person name="Charron P."/>
            <person name="Duensing N."/>
            <person name="Frei-dit-Frey N."/>
            <person name="Gianinazzi-Pearson V."/>
            <person name="Gilbert B."/>
            <person name="Handa Y."/>
            <person name="Hijri M."/>
            <person name="Kaul R."/>
            <person name="Kawaguchi M."/>
            <person name="Krajinski F."/>
            <person name="Lammers P."/>
            <person name="Lapierre D."/>
            <person name="Masclaux F.G."/>
            <person name="Murat C."/>
            <person name="Morin E."/>
            <person name="Ndikumana S."/>
            <person name="Pagni M."/>
            <person name="Petitpierre D."/>
            <person name="Requena N."/>
            <person name="Rosikiewicz P."/>
            <person name="Riley R."/>
            <person name="Saito K."/>
            <person name="San Clemente H."/>
            <person name="Shapiro H."/>
            <person name="van Tuinen D."/>
            <person name="Becard G."/>
            <person name="Bonfante P."/>
            <person name="Paszkowski U."/>
            <person name="Shachar-Hill Y."/>
            <person name="Young J.P."/>
            <person name="Sanders I.R."/>
            <person name="Henrissat B."/>
            <person name="Rensing S.A."/>
            <person name="Grigoriev I.V."/>
            <person name="Corradi N."/>
            <person name="Roux C."/>
            <person name="Martin F."/>
        </authorList>
    </citation>
    <scope>NUCLEOTIDE SEQUENCE</scope>
    <source>
        <strain evidence="1">DAOM 197198</strain>
    </source>
</reference>
<gene>
    <name evidence="1" type="ORF">GLOINDRAFT_344049</name>
</gene>
<proteinExistence type="predicted"/>
<dbReference type="HOGENOM" id="CLU_2874017_0_0_1"/>
<organism evidence="1">
    <name type="scientific">Rhizophagus irregularis (strain DAOM 181602 / DAOM 197198 / MUCL 43194)</name>
    <name type="common">Arbuscular mycorrhizal fungus</name>
    <name type="synonym">Glomus intraradices</name>
    <dbReference type="NCBI Taxonomy" id="747089"/>
    <lineage>
        <taxon>Eukaryota</taxon>
        <taxon>Fungi</taxon>
        <taxon>Fungi incertae sedis</taxon>
        <taxon>Mucoromycota</taxon>
        <taxon>Glomeromycotina</taxon>
        <taxon>Glomeromycetes</taxon>
        <taxon>Glomerales</taxon>
        <taxon>Glomeraceae</taxon>
        <taxon>Rhizophagus</taxon>
    </lineage>
</organism>
<accession>U9UVG3</accession>
<sequence>MDHEFRKVRCLPLLVIFARLLFPVVIDNNLIVENLGDEIRKVRQDLSQKNFDLYKKIQTTQSWF</sequence>
<protein>
    <submittedName>
        <fullName evidence="1">Uncharacterized protein</fullName>
    </submittedName>
</protein>
<dbReference type="AlphaFoldDB" id="U9UVG3"/>
<feature type="non-terminal residue" evidence="1">
    <location>
        <position position="64"/>
    </location>
</feature>
<dbReference type="EMBL" id="KI278140">
    <property type="protein sequence ID" value="ESA19561.1"/>
    <property type="molecule type" value="Genomic_DNA"/>
</dbReference>
<evidence type="ECO:0000313" key="1">
    <source>
        <dbReference type="EMBL" id="ESA19561.1"/>
    </source>
</evidence>